<accession>A0A6A5W5X4</accession>
<name>A0A6A5W5X4_9PLEO</name>
<dbReference type="EMBL" id="ML977616">
    <property type="protein sequence ID" value="KAF1997222.1"/>
    <property type="molecule type" value="Genomic_DNA"/>
</dbReference>
<sequence>MRRIIAPEATGSSASVPLYKTQPSLLRLRGRRRLRERTIEYAPFFPKMPPCVEPWAPSLSVQSCVGHYWSTHGWVALAVVLRSRFVTA</sequence>
<evidence type="ECO:0000313" key="2">
    <source>
        <dbReference type="Proteomes" id="UP000799779"/>
    </source>
</evidence>
<dbReference type="Proteomes" id="UP000799779">
    <property type="component" value="Unassembled WGS sequence"/>
</dbReference>
<evidence type="ECO:0000313" key="1">
    <source>
        <dbReference type="EMBL" id="KAF1997222.1"/>
    </source>
</evidence>
<dbReference type="AlphaFoldDB" id="A0A6A5W5X4"/>
<keyword evidence="2" id="KW-1185">Reference proteome</keyword>
<proteinExistence type="predicted"/>
<gene>
    <name evidence="1" type="ORF">P154DRAFT_296454</name>
</gene>
<protein>
    <submittedName>
        <fullName evidence="1">Uncharacterized protein</fullName>
    </submittedName>
</protein>
<organism evidence="1 2">
    <name type="scientific">Amniculicola lignicola CBS 123094</name>
    <dbReference type="NCBI Taxonomy" id="1392246"/>
    <lineage>
        <taxon>Eukaryota</taxon>
        <taxon>Fungi</taxon>
        <taxon>Dikarya</taxon>
        <taxon>Ascomycota</taxon>
        <taxon>Pezizomycotina</taxon>
        <taxon>Dothideomycetes</taxon>
        <taxon>Pleosporomycetidae</taxon>
        <taxon>Pleosporales</taxon>
        <taxon>Amniculicolaceae</taxon>
        <taxon>Amniculicola</taxon>
    </lineage>
</organism>
<reference evidence="1" key="1">
    <citation type="journal article" date="2020" name="Stud. Mycol.">
        <title>101 Dothideomycetes genomes: a test case for predicting lifestyles and emergence of pathogens.</title>
        <authorList>
            <person name="Haridas S."/>
            <person name="Albert R."/>
            <person name="Binder M."/>
            <person name="Bloem J."/>
            <person name="Labutti K."/>
            <person name="Salamov A."/>
            <person name="Andreopoulos B."/>
            <person name="Baker S."/>
            <person name="Barry K."/>
            <person name="Bills G."/>
            <person name="Bluhm B."/>
            <person name="Cannon C."/>
            <person name="Castanera R."/>
            <person name="Culley D."/>
            <person name="Daum C."/>
            <person name="Ezra D."/>
            <person name="Gonzalez J."/>
            <person name="Henrissat B."/>
            <person name="Kuo A."/>
            <person name="Liang C."/>
            <person name="Lipzen A."/>
            <person name="Lutzoni F."/>
            <person name="Magnuson J."/>
            <person name="Mondo S."/>
            <person name="Nolan M."/>
            <person name="Ohm R."/>
            <person name="Pangilinan J."/>
            <person name="Park H.-J."/>
            <person name="Ramirez L."/>
            <person name="Alfaro M."/>
            <person name="Sun H."/>
            <person name="Tritt A."/>
            <person name="Yoshinaga Y."/>
            <person name="Zwiers L.-H."/>
            <person name="Turgeon B."/>
            <person name="Goodwin S."/>
            <person name="Spatafora J."/>
            <person name="Crous P."/>
            <person name="Grigoriev I."/>
        </authorList>
    </citation>
    <scope>NUCLEOTIDE SEQUENCE</scope>
    <source>
        <strain evidence="1">CBS 123094</strain>
    </source>
</reference>